<evidence type="ECO:0000313" key="2">
    <source>
        <dbReference type="Proteomes" id="UP000460561"/>
    </source>
</evidence>
<reference evidence="1 2" key="1">
    <citation type="submission" date="2019-12" db="EMBL/GenBank/DDBJ databases">
        <title>Genomic-based taxomic classification of the family Erythrobacteraceae.</title>
        <authorList>
            <person name="Xu L."/>
        </authorList>
    </citation>
    <scope>NUCLEOTIDE SEQUENCE [LARGE SCALE GENOMIC DNA]</scope>
    <source>
        <strain evidence="1 2">DSM 18604</strain>
    </source>
</reference>
<dbReference type="AlphaFoldDB" id="A0A845A544"/>
<proteinExistence type="predicted"/>
<organism evidence="1 2">
    <name type="scientific">Altericroceibacterium indicum</name>
    <dbReference type="NCBI Taxonomy" id="374177"/>
    <lineage>
        <taxon>Bacteria</taxon>
        <taxon>Pseudomonadati</taxon>
        <taxon>Pseudomonadota</taxon>
        <taxon>Alphaproteobacteria</taxon>
        <taxon>Sphingomonadales</taxon>
        <taxon>Erythrobacteraceae</taxon>
        <taxon>Altericroceibacterium</taxon>
    </lineage>
</organism>
<name>A0A845A544_9SPHN</name>
<keyword evidence="2" id="KW-1185">Reference proteome</keyword>
<dbReference type="RefSeq" id="WP_160738047.1">
    <property type="nucleotide sequence ID" value="NZ_WTYQ01000001.1"/>
</dbReference>
<dbReference type="Proteomes" id="UP000460561">
    <property type="component" value="Unassembled WGS sequence"/>
</dbReference>
<protein>
    <submittedName>
        <fullName evidence="1">Uncharacterized protein</fullName>
    </submittedName>
</protein>
<sequence>MAMGDQIEELQLSDTLIKAPEPPADVVETAVERMWWILGTDLTVEEAKQGNDASYAWMADLARAAIEAAEPHITARVQKAREEEREACAKVAENWPDRIEGSGIAYSIRNREGGE</sequence>
<dbReference type="EMBL" id="WTYQ01000001">
    <property type="protein sequence ID" value="MXP24854.1"/>
    <property type="molecule type" value="Genomic_DNA"/>
</dbReference>
<evidence type="ECO:0000313" key="1">
    <source>
        <dbReference type="EMBL" id="MXP24854.1"/>
    </source>
</evidence>
<comment type="caution">
    <text evidence="1">The sequence shown here is derived from an EMBL/GenBank/DDBJ whole genome shotgun (WGS) entry which is preliminary data.</text>
</comment>
<accession>A0A845A544</accession>
<gene>
    <name evidence="1" type="ORF">GRI39_02175</name>
</gene>